<protein>
    <submittedName>
        <fullName evidence="1">Uncharacterized protein</fullName>
    </submittedName>
</protein>
<accession>A0A0V0SGQ5</accession>
<evidence type="ECO:0000313" key="2">
    <source>
        <dbReference type="Proteomes" id="UP000054630"/>
    </source>
</evidence>
<dbReference type="OrthoDB" id="5920658at2759"/>
<gene>
    <name evidence="1" type="ORF">T07_7931</name>
</gene>
<name>A0A0V0SGQ5_9BILA</name>
<dbReference type="Proteomes" id="UP000054630">
    <property type="component" value="Unassembled WGS sequence"/>
</dbReference>
<organism evidence="1 2">
    <name type="scientific">Trichinella nelsoni</name>
    <dbReference type="NCBI Taxonomy" id="6336"/>
    <lineage>
        <taxon>Eukaryota</taxon>
        <taxon>Metazoa</taxon>
        <taxon>Ecdysozoa</taxon>
        <taxon>Nematoda</taxon>
        <taxon>Enoplea</taxon>
        <taxon>Dorylaimia</taxon>
        <taxon>Trichinellida</taxon>
        <taxon>Trichinellidae</taxon>
        <taxon>Trichinella</taxon>
    </lineage>
</organism>
<dbReference type="AlphaFoldDB" id="A0A0V0SGQ5"/>
<proteinExistence type="predicted"/>
<evidence type="ECO:0000313" key="1">
    <source>
        <dbReference type="EMBL" id="KRX25954.1"/>
    </source>
</evidence>
<sequence length="150" mass="17338">MQFGAFWINMMGGVALRKLSCIAIKVAKKHEPTLNNHKYTTPPDYAYLDGWIKKYLPDEIGNPRGVYLVQLYGPVTSGSNKRGYLIRMAESTKSQELSTSIRKTDEDYKIYKDYEKQFAFNFILLERPTNSVFTVIISVCFYDFHANIEN</sequence>
<reference evidence="1 2" key="1">
    <citation type="submission" date="2015-01" db="EMBL/GenBank/DDBJ databases">
        <title>Evolution of Trichinella species and genotypes.</title>
        <authorList>
            <person name="Korhonen P.K."/>
            <person name="Edoardo P."/>
            <person name="Giuseppe L.R."/>
            <person name="Gasser R.B."/>
        </authorList>
    </citation>
    <scope>NUCLEOTIDE SEQUENCE [LARGE SCALE GENOMIC DNA]</scope>
    <source>
        <strain evidence="1">ISS37</strain>
    </source>
</reference>
<dbReference type="EMBL" id="JYDL01000009">
    <property type="protein sequence ID" value="KRX25954.1"/>
    <property type="molecule type" value="Genomic_DNA"/>
</dbReference>
<comment type="caution">
    <text evidence="1">The sequence shown here is derived from an EMBL/GenBank/DDBJ whole genome shotgun (WGS) entry which is preliminary data.</text>
</comment>
<keyword evidence="2" id="KW-1185">Reference proteome</keyword>